<accession>A0A8B6EWU5</accession>
<dbReference type="PROSITE" id="PS00214">
    <property type="entry name" value="FABP"/>
    <property type="match status" value="1"/>
</dbReference>
<keyword evidence="4" id="KW-1185">Reference proteome</keyword>
<dbReference type="Gene3D" id="2.40.128.20">
    <property type="match status" value="1"/>
</dbReference>
<evidence type="ECO:0000259" key="2">
    <source>
        <dbReference type="PROSITE" id="PS00214"/>
    </source>
</evidence>
<dbReference type="PRINTS" id="PR00178">
    <property type="entry name" value="FATTYACIDBP"/>
</dbReference>
<protein>
    <recommendedName>
        <fullName evidence="2">Cytosolic fatty-acid binding proteins domain-containing protein</fullName>
    </recommendedName>
</protein>
<evidence type="ECO:0000313" key="4">
    <source>
        <dbReference type="Proteomes" id="UP000596742"/>
    </source>
</evidence>
<sequence length="136" mass="15003">MAQFTGTWQIDNSTGFDDYMKAIGVPDDRRQQAMQTLGDSSKMTYKISNDGDNWTFGVTTSAGSRDIKFTLGTEIDTTTLDGRPLKALYTLDGNNLTEKQTGPDFESVNVRTVDGDTMTMVMTGNGVSCTRKYKKI</sequence>
<gene>
    <name evidence="3" type="ORF">MGAL_10B036217</name>
</gene>
<dbReference type="InterPro" id="IPR000463">
    <property type="entry name" value="Fatty_acid-bd"/>
</dbReference>
<dbReference type="Proteomes" id="UP000596742">
    <property type="component" value="Unassembled WGS sequence"/>
</dbReference>
<dbReference type="CDD" id="cd00742">
    <property type="entry name" value="FABP"/>
    <property type="match status" value="1"/>
</dbReference>
<proteinExistence type="inferred from homology"/>
<dbReference type="SUPFAM" id="SSF50814">
    <property type="entry name" value="Lipocalins"/>
    <property type="match status" value="1"/>
</dbReference>
<evidence type="ECO:0000313" key="3">
    <source>
        <dbReference type="EMBL" id="VDI41183.1"/>
    </source>
</evidence>
<reference evidence="3" key="1">
    <citation type="submission" date="2018-11" db="EMBL/GenBank/DDBJ databases">
        <authorList>
            <person name="Alioto T."/>
            <person name="Alioto T."/>
        </authorList>
    </citation>
    <scope>NUCLEOTIDE SEQUENCE</scope>
</reference>
<comment type="caution">
    <text evidence="3">The sequence shown here is derived from an EMBL/GenBank/DDBJ whole genome shotgun (WGS) entry which is preliminary data.</text>
</comment>
<organism evidence="3 4">
    <name type="scientific">Mytilus galloprovincialis</name>
    <name type="common">Mediterranean mussel</name>
    <dbReference type="NCBI Taxonomy" id="29158"/>
    <lineage>
        <taxon>Eukaryota</taxon>
        <taxon>Metazoa</taxon>
        <taxon>Spiralia</taxon>
        <taxon>Lophotrochozoa</taxon>
        <taxon>Mollusca</taxon>
        <taxon>Bivalvia</taxon>
        <taxon>Autobranchia</taxon>
        <taxon>Pteriomorphia</taxon>
        <taxon>Mytilida</taxon>
        <taxon>Mytiloidea</taxon>
        <taxon>Mytilidae</taxon>
        <taxon>Mytilinae</taxon>
        <taxon>Mytilus</taxon>
    </lineage>
</organism>
<dbReference type="InterPro" id="IPR012674">
    <property type="entry name" value="Calycin"/>
</dbReference>
<dbReference type="EMBL" id="UYJE01005869">
    <property type="protein sequence ID" value="VDI41183.1"/>
    <property type="molecule type" value="Genomic_DNA"/>
</dbReference>
<evidence type="ECO:0000256" key="1">
    <source>
        <dbReference type="ARBA" id="ARBA00008390"/>
    </source>
</evidence>
<dbReference type="InterPro" id="IPR031259">
    <property type="entry name" value="ILBP"/>
</dbReference>
<comment type="similarity">
    <text evidence="1">Belongs to the calycin superfamily. Fatty-acid binding protein (FABP) family.</text>
</comment>
<dbReference type="OrthoDB" id="354351at2759"/>
<feature type="domain" description="Cytosolic fatty-acid binding proteins" evidence="2">
    <location>
        <begin position="6"/>
        <end position="23"/>
    </location>
</feature>
<dbReference type="AlphaFoldDB" id="A0A8B6EWU5"/>
<dbReference type="GO" id="GO:0008289">
    <property type="term" value="F:lipid binding"/>
    <property type="evidence" value="ECO:0007669"/>
    <property type="project" value="UniProtKB-KW"/>
</dbReference>
<name>A0A8B6EWU5_MYTGA</name>
<dbReference type="Pfam" id="PF14651">
    <property type="entry name" value="Lipocalin_7"/>
    <property type="match status" value="1"/>
</dbReference>
<dbReference type="PANTHER" id="PTHR11955">
    <property type="entry name" value="FATTY ACID BINDING PROTEIN"/>
    <property type="match status" value="1"/>
</dbReference>